<dbReference type="AlphaFoldDB" id="X1AWZ9"/>
<dbReference type="GO" id="GO:0006355">
    <property type="term" value="P:regulation of DNA-templated transcription"/>
    <property type="evidence" value="ECO:0007669"/>
    <property type="project" value="InterPro"/>
</dbReference>
<sequence>MKKQLIIRIDEELKSKFSKIARIEGKTTSEKIRELVSNYTAENDFATIVDSLWDRISEKIESSEFKLENIDRKIKETRSGKK</sequence>
<evidence type="ECO:0000313" key="1">
    <source>
        <dbReference type="EMBL" id="GAG64306.1"/>
    </source>
</evidence>
<accession>X1AWZ9</accession>
<proteinExistence type="predicted"/>
<dbReference type="InterPro" id="IPR010985">
    <property type="entry name" value="Ribbon_hlx_hlx"/>
</dbReference>
<gene>
    <name evidence="1" type="ORF">S01H4_00666</name>
</gene>
<dbReference type="EMBL" id="BART01000098">
    <property type="protein sequence ID" value="GAG64306.1"/>
    <property type="molecule type" value="Genomic_DNA"/>
</dbReference>
<dbReference type="SUPFAM" id="SSF47598">
    <property type="entry name" value="Ribbon-helix-helix"/>
    <property type="match status" value="1"/>
</dbReference>
<organism evidence="1">
    <name type="scientific">marine sediment metagenome</name>
    <dbReference type="NCBI Taxonomy" id="412755"/>
    <lineage>
        <taxon>unclassified sequences</taxon>
        <taxon>metagenomes</taxon>
        <taxon>ecological metagenomes</taxon>
    </lineage>
</organism>
<protein>
    <submittedName>
        <fullName evidence="1">Uncharacterized protein</fullName>
    </submittedName>
</protein>
<reference evidence="1" key="1">
    <citation type="journal article" date="2014" name="Front. Microbiol.">
        <title>High frequency of phylogenetically diverse reductive dehalogenase-homologous genes in deep subseafloor sedimentary metagenomes.</title>
        <authorList>
            <person name="Kawai M."/>
            <person name="Futagami T."/>
            <person name="Toyoda A."/>
            <person name="Takaki Y."/>
            <person name="Nishi S."/>
            <person name="Hori S."/>
            <person name="Arai W."/>
            <person name="Tsubouchi T."/>
            <person name="Morono Y."/>
            <person name="Uchiyama I."/>
            <person name="Ito T."/>
            <person name="Fujiyama A."/>
            <person name="Inagaki F."/>
            <person name="Takami H."/>
        </authorList>
    </citation>
    <scope>NUCLEOTIDE SEQUENCE</scope>
    <source>
        <strain evidence="1">Expedition CK06-06</strain>
    </source>
</reference>
<name>X1AWZ9_9ZZZZ</name>
<comment type="caution">
    <text evidence="1">The sequence shown here is derived from an EMBL/GenBank/DDBJ whole genome shotgun (WGS) entry which is preliminary data.</text>
</comment>